<dbReference type="AlphaFoldDB" id="A0A9W9AZ98"/>
<evidence type="ECO:0000313" key="2">
    <source>
        <dbReference type="Proteomes" id="UP001150238"/>
    </source>
</evidence>
<dbReference type="EMBL" id="JANVFS010000003">
    <property type="protein sequence ID" value="KAJ4493522.1"/>
    <property type="molecule type" value="Genomic_DNA"/>
</dbReference>
<reference evidence="1" key="2">
    <citation type="journal article" date="2023" name="Proc. Natl. Acad. Sci. U.S.A.">
        <title>A global phylogenomic analysis of the shiitake genus Lentinula.</title>
        <authorList>
            <person name="Sierra-Patev S."/>
            <person name="Min B."/>
            <person name="Naranjo-Ortiz M."/>
            <person name="Looney B."/>
            <person name="Konkel Z."/>
            <person name="Slot J.C."/>
            <person name="Sakamoto Y."/>
            <person name="Steenwyk J.L."/>
            <person name="Rokas A."/>
            <person name="Carro J."/>
            <person name="Camarero S."/>
            <person name="Ferreira P."/>
            <person name="Molpeceres G."/>
            <person name="Ruiz-Duenas F.J."/>
            <person name="Serrano A."/>
            <person name="Henrissat B."/>
            <person name="Drula E."/>
            <person name="Hughes K.W."/>
            <person name="Mata J.L."/>
            <person name="Ishikawa N.K."/>
            <person name="Vargas-Isla R."/>
            <person name="Ushijima S."/>
            <person name="Smith C.A."/>
            <person name="Donoghue J."/>
            <person name="Ahrendt S."/>
            <person name="Andreopoulos W."/>
            <person name="He G."/>
            <person name="LaButti K."/>
            <person name="Lipzen A."/>
            <person name="Ng V."/>
            <person name="Riley R."/>
            <person name="Sandor L."/>
            <person name="Barry K."/>
            <person name="Martinez A.T."/>
            <person name="Xiao Y."/>
            <person name="Gibbons J.G."/>
            <person name="Terashima K."/>
            <person name="Grigoriev I.V."/>
            <person name="Hibbett D."/>
        </authorList>
    </citation>
    <scope>NUCLEOTIDE SEQUENCE</scope>
    <source>
        <strain evidence="1">Sp2 HRB7682 ss15</strain>
    </source>
</reference>
<sequence length="175" mass="19070">MKSNGPTWDTGEGDLEDLFDFSTVEAFTGLSSVSLSAQKASIDEASKPFLDVLCEKYVTGSNLLYPGIRVYTNTRARRTPGVDDSHPPNTAWFNGKYILRPLTTPAAITTPTPMPAALPTPSSDIRERFMDFAMMSMMHNMSQQAPAVQRTLSMSAMKASSAPASPYTTCPHIIQ</sequence>
<proteinExistence type="predicted"/>
<protein>
    <submittedName>
        <fullName evidence="1">Uncharacterized protein</fullName>
    </submittedName>
</protein>
<gene>
    <name evidence="1" type="ORF">C8J55DRAFT_554960</name>
</gene>
<dbReference type="Proteomes" id="UP001150238">
    <property type="component" value="Unassembled WGS sequence"/>
</dbReference>
<name>A0A9W9AZ98_9AGAR</name>
<organism evidence="1 2">
    <name type="scientific">Lentinula lateritia</name>
    <dbReference type="NCBI Taxonomy" id="40482"/>
    <lineage>
        <taxon>Eukaryota</taxon>
        <taxon>Fungi</taxon>
        <taxon>Dikarya</taxon>
        <taxon>Basidiomycota</taxon>
        <taxon>Agaricomycotina</taxon>
        <taxon>Agaricomycetes</taxon>
        <taxon>Agaricomycetidae</taxon>
        <taxon>Agaricales</taxon>
        <taxon>Marasmiineae</taxon>
        <taxon>Omphalotaceae</taxon>
        <taxon>Lentinula</taxon>
    </lineage>
</organism>
<comment type="caution">
    <text evidence="1">The sequence shown here is derived from an EMBL/GenBank/DDBJ whole genome shotgun (WGS) entry which is preliminary data.</text>
</comment>
<accession>A0A9W9AZ98</accession>
<evidence type="ECO:0000313" key="1">
    <source>
        <dbReference type="EMBL" id="KAJ4493522.1"/>
    </source>
</evidence>
<reference evidence="1" key="1">
    <citation type="submission" date="2022-08" db="EMBL/GenBank/DDBJ databases">
        <authorList>
            <consortium name="DOE Joint Genome Institute"/>
            <person name="Min B."/>
            <person name="Riley R."/>
            <person name="Sierra-Patev S."/>
            <person name="Naranjo-Ortiz M."/>
            <person name="Looney B."/>
            <person name="Konkel Z."/>
            <person name="Slot J.C."/>
            <person name="Sakamoto Y."/>
            <person name="Steenwyk J.L."/>
            <person name="Rokas A."/>
            <person name="Carro J."/>
            <person name="Camarero S."/>
            <person name="Ferreira P."/>
            <person name="Molpeceres G."/>
            <person name="Ruiz-Duenas F.J."/>
            <person name="Serrano A."/>
            <person name="Henrissat B."/>
            <person name="Drula E."/>
            <person name="Hughes K.W."/>
            <person name="Mata J.L."/>
            <person name="Ishikawa N.K."/>
            <person name="Vargas-Isla R."/>
            <person name="Ushijima S."/>
            <person name="Smith C.A."/>
            <person name="Ahrendt S."/>
            <person name="Andreopoulos W."/>
            <person name="He G."/>
            <person name="Labutti K."/>
            <person name="Lipzen A."/>
            <person name="Ng V."/>
            <person name="Sandor L."/>
            <person name="Barry K."/>
            <person name="Martinez A.T."/>
            <person name="Xiao Y."/>
            <person name="Gibbons J.G."/>
            <person name="Terashima K."/>
            <person name="Hibbett D.S."/>
            <person name="Grigoriev I.V."/>
        </authorList>
    </citation>
    <scope>NUCLEOTIDE SEQUENCE</scope>
    <source>
        <strain evidence="1">Sp2 HRB7682 ss15</strain>
    </source>
</reference>